<evidence type="ECO:0000313" key="3">
    <source>
        <dbReference type="Proteomes" id="UP000664399"/>
    </source>
</evidence>
<dbReference type="Pfam" id="PF08816">
    <property type="entry name" value="Ivy"/>
    <property type="match status" value="1"/>
</dbReference>
<feature type="chain" id="PRO_5047172199" description="C-lysozyme inhibitor" evidence="1">
    <location>
        <begin position="23"/>
        <end position="153"/>
    </location>
</feature>
<dbReference type="Proteomes" id="UP000664399">
    <property type="component" value="Unassembled WGS sequence"/>
</dbReference>
<sequence>MRFLVFAIPVAILALSSPLAMAEDTPRTLSVHMRDTTFAKRVGTFLGKDERPDWLKRATESEPVGVTMDGKPYTVLLACKQHDCRNHQFVLMFDDKNMYGLRYETHDNSPKEELTWFNIGGGPESIDGKTILYAAITGSLYNHPKAFQAPNGQ</sequence>
<proteinExistence type="predicted"/>
<evidence type="ECO:0000313" key="2">
    <source>
        <dbReference type="EMBL" id="MBO1329090.1"/>
    </source>
</evidence>
<reference evidence="2 3" key="1">
    <citation type="submission" date="2021-03" db="EMBL/GenBank/DDBJ databases">
        <title>The complete genome sequence of Acetobacter suratthaniensis TBRC 1719.</title>
        <authorList>
            <person name="Charoenyingcharoen P."/>
            <person name="Yukphan P."/>
        </authorList>
    </citation>
    <scope>NUCLEOTIDE SEQUENCE [LARGE SCALE GENOMIC DNA]</scope>
    <source>
        <strain evidence="2 3">TBRC 1719</strain>
    </source>
</reference>
<accession>A0ABS3LP04</accession>
<dbReference type="Gene3D" id="3.40.1420.10">
    <property type="entry name" value="Inhibitor of vertebrate lysozyme"/>
    <property type="match status" value="1"/>
</dbReference>
<dbReference type="RefSeq" id="WP_207854957.1">
    <property type="nucleotide sequence ID" value="NZ_JAFVMG010000014.1"/>
</dbReference>
<dbReference type="SUPFAM" id="SSF89872">
    <property type="entry name" value="Inhibitor of vertebrate lysozyme, Ivy"/>
    <property type="match status" value="1"/>
</dbReference>
<evidence type="ECO:0000256" key="1">
    <source>
        <dbReference type="SAM" id="SignalP"/>
    </source>
</evidence>
<protein>
    <recommendedName>
        <fullName evidence="4">C-lysozyme inhibitor</fullName>
    </recommendedName>
</protein>
<organism evidence="2 3">
    <name type="scientific">Acetobacter suratthaniensis</name>
    <dbReference type="NCBI Taxonomy" id="1502841"/>
    <lineage>
        <taxon>Bacteria</taxon>
        <taxon>Pseudomonadati</taxon>
        <taxon>Pseudomonadota</taxon>
        <taxon>Alphaproteobacteria</taxon>
        <taxon>Acetobacterales</taxon>
        <taxon>Acetobacteraceae</taxon>
        <taxon>Acetobacter</taxon>
    </lineage>
</organism>
<dbReference type="InterPro" id="IPR036501">
    <property type="entry name" value="Inhibitor_vert_lysozyme_sf"/>
</dbReference>
<keyword evidence="1" id="KW-0732">Signal</keyword>
<gene>
    <name evidence="2" type="ORF">J2D75_11475</name>
</gene>
<feature type="signal peptide" evidence="1">
    <location>
        <begin position="1"/>
        <end position="22"/>
    </location>
</feature>
<keyword evidence="3" id="KW-1185">Reference proteome</keyword>
<name>A0ABS3LP04_9PROT</name>
<evidence type="ECO:0008006" key="4">
    <source>
        <dbReference type="Google" id="ProtNLM"/>
    </source>
</evidence>
<dbReference type="EMBL" id="JAFVMG010000014">
    <property type="protein sequence ID" value="MBO1329090.1"/>
    <property type="molecule type" value="Genomic_DNA"/>
</dbReference>
<comment type="caution">
    <text evidence="2">The sequence shown here is derived from an EMBL/GenBank/DDBJ whole genome shotgun (WGS) entry which is preliminary data.</text>
</comment>